<evidence type="ECO:0000313" key="3">
    <source>
        <dbReference type="Proteomes" id="UP000005436"/>
    </source>
</evidence>
<dbReference type="PATRIC" id="fig|203275.8.peg.1024"/>
<name>G8UIF5_TANFA</name>
<dbReference type="NCBIfam" id="NF033547">
    <property type="entry name" value="transpos_IS1595"/>
    <property type="match status" value="1"/>
</dbReference>
<dbReference type="GeneID" id="34758387"/>
<dbReference type="InterPro" id="IPR024442">
    <property type="entry name" value="Transposase_Zn_ribbon"/>
</dbReference>
<dbReference type="EMBL" id="CP003191">
    <property type="protein sequence ID" value="AEW20372.1"/>
    <property type="molecule type" value="Genomic_DNA"/>
</dbReference>
<dbReference type="AlphaFoldDB" id="G8UIF5"/>
<dbReference type="KEGG" id="tfo:BFO_1141"/>
<dbReference type="HOGENOM" id="CLU_044348_1_1_10"/>
<dbReference type="SMART" id="SM01126">
    <property type="entry name" value="DDE_Tnp_IS1595"/>
    <property type="match status" value="1"/>
</dbReference>
<gene>
    <name evidence="2" type="ordered locus">BFO_1141</name>
</gene>
<organism evidence="2 3">
    <name type="scientific">Tannerella forsythia (strain ATCC 43037 / JCM 10827 / CCUG 21028 A / KCTC 5666 / FDC 338)</name>
    <name type="common">Bacteroides forsythus</name>
    <dbReference type="NCBI Taxonomy" id="203275"/>
    <lineage>
        <taxon>Bacteria</taxon>
        <taxon>Pseudomonadati</taxon>
        <taxon>Bacteroidota</taxon>
        <taxon>Bacteroidia</taxon>
        <taxon>Bacteroidales</taxon>
        <taxon>Tannerellaceae</taxon>
        <taxon>Tannerella</taxon>
    </lineage>
</organism>
<dbReference type="RefSeq" id="WP_014224553.1">
    <property type="nucleotide sequence ID" value="NC_016610.1"/>
</dbReference>
<dbReference type="InterPro" id="IPR024445">
    <property type="entry name" value="Tnp_ISXO2-like"/>
</dbReference>
<protein>
    <recommendedName>
        <fullName evidence="1">ISXO2-like transposase domain-containing protein</fullName>
    </recommendedName>
</protein>
<dbReference type="eggNOG" id="COG3677">
    <property type="taxonomic scope" value="Bacteria"/>
</dbReference>
<dbReference type="Proteomes" id="UP000005436">
    <property type="component" value="Chromosome"/>
</dbReference>
<dbReference type="Pfam" id="PF12762">
    <property type="entry name" value="DDE_Tnp_IS1595"/>
    <property type="match status" value="1"/>
</dbReference>
<keyword evidence="3" id="KW-1185">Reference proteome</keyword>
<reference evidence="3" key="1">
    <citation type="submission" date="2011-12" db="EMBL/GenBank/DDBJ databases">
        <title>Complete sequence of Tannerella forsythia ATCC 43037.</title>
        <authorList>
            <person name="Dewhirst F."/>
            <person name="Tanner A."/>
            <person name="Izard J."/>
            <person name="Brinkac L."/>
            <person name="Durkin A.S."/>
            <person name="Hostetler J."/>
            <person name="Shetty J."/>
            <person name="Torralba M."/>
            <person name="Gill S."/>
            <person name="Nelson K."/>
        </authorList>
    </citation>
    <scope>NUCLEOTIDE SEQUENCE [LARGE SCALE GENOMIC DNA]</scope>
    <source>
        <strain evidence="3">ATCC 43037 / JCM 10827 / CCUG 33226 / KCTC 5666 / FDC 338</strain>
    </source>
</reference>
<feature type="domain" description="ISXO2-like transposase" evidence="1">
    <location>
        <begin position="125"/>
        <end position="283"/>
    </location>
</feature>
<sequence>MTLIDFLTHFPDEESCKQKFKAYRDQVGVICPKCGGSSHYWKKDKEQYECKHCKTRITLKSGTVMHKSKLPFRYWFIAMHLLTSTKKTFSAKEIQRQLGHNRYHPIWHMVHKLRQVMGRRDDEYVLAGRIELDEGYFSTETPEAEKDKPLKRGRGSQRKSKVLVMAESEMVASPARGQKPRSVGYLKMKVIDDLKKETINKAVKELASGVQEVDTDHSTSYVELKDFVPRHNSQVIPKEKVGEALPWVHIAISNAKRQLINTFHDIKPEFLQNYLDEFCYKFNRRYCEEALFGRLLVACVTYKNEFRYKYG</sequence>
<evidence type="ECO:0000313" key="2">
    <source>
        <dbReference type="EMBL" id="AEW20372.1"/>
    </source>
</evidence>
<dbReference type="Pfam" id="PF12760">
    <property type="entry name" value="Zn_ribbon_IS1595"/>
    <property type="match status" value="1"/>
</dbReference>
<evidence type="ECO:0000259" key="1">
    <source>
        <dbReference type="SMART" id="SM01126"/>
    </source>
</evidence>
<proteinExistence type="predicted"/>
<accession>G8UIF5</accession>
<dbReference type="STRING" id="203275.BFO_1141"/>